<sequence>MDMGARCSSGNGEVCCCCCWSRSFSSRNYGRFVSHIIRPSSGSKAPIWRQLWTKMKKEKKRSFYRSTSTRFAYDPHTYSQNFDQGLTWADPDDISRSFSARFAVPSRIFDDKDVLDA</sequence>
<dbReference type="PANTHER" id="PTHR33168">
    <property type="entry name" value="STRESS INDUCED PROTEIN-RELATED"/>
    <property type="match status" value="1"/>
</dbReference>
<protein>
    <submittedName>
        <fullName evidence="1">Uncharacterized protein</fullName>
    </submittedName>
</protein>
<name>A0A068TP00_COFCA</name>
<dbReference type="STRING" id="49390.A0A068TP00"/>
<dbReference type="OrthoDB" id="1688035at2759"/>
<dbReference type="PhylomeDB" id="A0A068TP00"/>
<gene>
    <name evidence="1" type="ORF">GSCOC_T00022035001</name>
</gene>
<evidence type="ECO:0000313" key="2">
    <source>
        <dbReference type="Proteomes" id="UP000295252"/>
    </source>
</evidence>
<dbReference type="FunCoup" id="A0A068TP00">
    <property type="interactions" value="111"/>
</dbReference>
<keyword evidence="2" id="KW-1185">Reference proteome</keyword>
<dbReference type="AlphaFoldDB" id="A0A068TP00"/>
<accession>A0A068TP00</accession>
<evidence type="ECO:0000313" key="1">
    <source>
        <dbReference type="EMBL" id="CDO98060.1"/>
    </source>
</evidence>
<reference evidence="2" key="1">
    <citation type="journal article" date="2014" name="Science">
        <title>The coffee genome provides insight into the convergent evolution of caffeine biosynthesis.</title>
        <authorList>
            <person name="Denoeud F."/>
            <person name="Carretero-Paulet L."/>
            <person name="Dereeper A."/>
            <person name="Droc G."/>
            <person name="Guyot R."/>
            <person name="Pietrella M."/>
            <person name="Zheng C."/>
            <person name="Alberti A."/>
            <person name="Anthony F."/>
            <person name="Aprea G."/>
            <person name="Aury J.M."/>
            <person name="Bento P."/>
            <person name="Bernard M."/>
            <person name="Bocs S."/>
            <person name="Campa C."/>
            <person name="Cenci A."/>
            <person name="Combes M.C."/>
            <person name="Crouzillat D."/>
            <person name="Da Silva C."/>
            <person name="Daddiego L."/>
            <person name="De Bellis F."/>
            <person name="Dussert S."/>
            <person name="Garsmeur O."/>
            <person name="Gayraud T."/>
            <person name="Guignon V."/>
            <person name="Jahn K."/>
            <person name="Jamilloux V."/>
            <person name="Joet T."/>
            <person name="Labadie K."/>
            <person name="Lan T."/>
            <person name="Leclercq J."/>
            <person name="Lepelley M."/>
            <person name="Leroy T."/>
            <person name="Li L.T."/>
            <person name="Librado P."/>
            <person name="Lopez L."/>
            <person name="Munoz A."/>
            <person name="Noel B."/>
            <person name="Pallavicini A."/>
            <person name="Perrotta G."/>
            <person name="Poncet V."/>
            <person name="Pot D."/>
            <person name="Priyono X."/>
            <person name="Rigoreau M."/>
            <person name="Rouard M."/>
            <person name="Rozas J."/>
            <person name="Tranchant-Dubreuil C."/>
            <person name="VanBuren R."/>
            <person name="Zhang Q."/>
            <person name="Andrade A.C."/>
            <person name="Argout X."/>
            <person name="Bertrand B."/>
            <person name="de Kochko A."/>
            <person name="Graziosi G."/>
            <person name="Henry R.J."/>
            <person name="Jayarama X."/>
            <person name="Ming R."/>
            <person name="Nagai C."/>
            <person name="Rounsley S."/>
            <person name="Sankoff D."/>
            <person name="Giuliano G."/>
            <person name="Albert V.A."/>
            <person name="Wincker P."/>
            <person name="Lashermes P."/>
        </authorList>
    </citation>
    <scope>NUCLEOTIDE SEQUENCE [LARGE SCALE GENOMIC DNA]</scope>
    <source>
        <strain evidence="2">cv. DH200-94</strain>
    </source>
</reference>
<dbReference type="Proteomes" id="UP000295252">
    <property type="component" value="Chromosome VI"/>
</dbReference>
<dbReference type="EMBL" id="HG739086">
    <property type="protein sequence ID" value="CDO98060.1"/>
    <property type="molecule type" value="Genomic_DNA"/>
</dbReference>
<organism evidence="1 2">
    <name type="scientific">Coffea canephora</name>
    <name type="common">Robusta coffee</name>
    <dbReference type="NCBI Taxonomy" id="49390"/>
    <lineage>
        <taxon>Eukaryota</taxon>
        <taxon>Viridiplantae</taxon>
        <taxon>Streptophyta</taxon>
        <taxon>Embryophyta</taxon>
        <taxon>Tracheophyta</taxon>
        <taxon>Spermatophyta</taxon>
        <taxon>Magnoliopsida</taxon>
        <taxon>eudicotyledons</taxon>
        <taxon>Gunneridae</taxon>
        <taxon>Pentapetalae</taxon>
        <taxon>asterids</taxon>
        <taxon>lamiids</taxon>
        <taxon>Gentianales</taxon>
        <taxon>Rubiaceae</taxon>
        <taxon>Ixoroideae</taxon>
        <taxon>Gardenieae complex</taxon>
        <taxon>Bertiereae - Coffeeae clade</taxon>
        <taxon>Coffeeae</taxon>
        <taxon>Coffea</taxon>
    </lineage>
</organism>
<proteinExistence type="predicted"/>
<dbReference type="InParanoid" id="A0A068TP00"/>
<dbReference type="Gramene" id="CDO98060">
    <property type="protein sequence ID" value="CDO98060"/>
    <property type="gene ID" value="GSCOC_T00022035001"/>
</dbReference>